<protein>
    <submittedName>
        <fullName evidence="8">Aspartic proteinase-like protein 2</fullName>
    </submittedName>
</protein>
<proteinExistence type="inferred from homology"/>
<dbReference type="GO" id="GO:0006508">
    <property type="term" value="P:proteolysis"/>
    <property type="evidence" value="ECO:0007669"/>
    <property type="project" value="UniProtKB-KW"/>
</dbReference>
<dbReference type="PRINTS" id="PR00792">
    <property type="entry name" value="PEPSIN"/>
</dbReference>
<organism evidence="8">
    <name type="scientific">Noccaea caerulescens</name>
    <name type="common">Alpine penny-cress</name>
    <name type="synonym">Thlaspi caerulescens</name>
    <dbReference type="NCBI Taxonomy" id="107243"/>
    <lineage>
        <taxon>Eukaryota</taxon>
        <taxon>Viridiplantae</taxon>
        <taxon>Streptophyta</taxon>
        <taxon>Embryophyta</taxon>
        <taxon>Tracheophyta</taxon>
        <taxon>Spermatophyta</taxon>
        <taxon>Magnoliopsida</taxon>
        <taxon>eudicotyledons</taxon>
        <taxon>Gunneridae</taxon>
        <taxon>Pentapetalae</taxon>
        <taxon>rosids</taxon>
        <taxon>malvids</taxon>
        <taxon>Brassicales</taxon>
        <taxon>Brassicaceae</taxon>
        <taxon>Coluteocarpeae</taxon>
        <taxon>Noccaea</taxon>
    </lineage>
</organism>
<feature type="active site" evidence="6">
    <location>
        <position position="303"/>
    </location>
</feature>
<dbReference type="FunFam" id="2.40.70.10:FF:000070">
    <property type="entry name" value="Aspartyl protease family protein"/>
    <property type="match status" value="1"/>
</dbReference>
<evidence type="ECO:0000313" key="8">
    <source>
        <dbReference type="EMBL" id="JAU12988.1"/>
    </source>
</evidence>
<reference evidence="8" key="1">
    <citation type="submission" date="2016-07" db="EMBL/GenBank/DDBJ databases">
        <title>De novo transcriptome assembly of four accessions of the metal hyperaccumulator plant Noccaea caerulescens.</title>
        <authorList>
            <person name="Blande D."/>
            <person name="Halimaa P."/>
            <person name="Tervahauta A.I."/>
            <person name="Aarts M.G."/>
            <person name="Karenlampi S.O."/>
        </authorList>
    </citation>
    <scope>NUCLEOTIDE SEQUENCE</scope>
</reference>
<dbReference type="InterPro" id="IPR021109">
    <property type="entry name" value="Peptidase_aspartic_dom_sf"/>
</dbReference>
<evidence type="ECO:0000256" key="3">
    <source>
        <dbReference type="ARBA" id="ARBA00022750"/>
    </source>
</evidence>
<keyword evidence="3" id="KW-0064">Aspartyl protease</keyword>
<dbReference type="InterPro" id="IPR034161">
    <property type="entry name" value="Pepsin-like_plant"/>
</dbReference>
<dbReference type="GO" id="GO:0004190">
    <property type="term" value="F:aspartic-type endopeptidase activity"/>
    <property type="evidence" value="ECO:0007669"/>
    <property type="project" value="UniProtKB-KW"/>
</dbReference>
<gene>
    <name evidence="8" type="ORF">GA_TR6608_c0_g1_i1_g.22413</name>
</gene>
<evidence type="ECO:0000256" key="1">
    <source>
        <dbReference type="ARBA" id="ARBA00007447"/>
    </source>
</evidence>
<dbReference type="Gene3D" id="2.40.70.10">
    <property type="entry name" value="Acid Proteases"/>
    <property type="match status" value="2"/>
</dbReference>
<name>A0A1J3D8K8_NOCCA</name>
<evidence type="ECO:0000256" key="5">
    <source>
        <dbReference type="ARBA" id="ARBA00023180"/>
    </source>
</evidence>
<feature type="active site" evidence="6">
    <location>
        <position position="92"/>
    </location>
</feature>
<dbReference type="Pfam" id="PF14543">
    <property type="entry name" value="TAXi_N"/>
    <property type="match status" value="1"/>
</dbReference>
<accession>A0A1J3D8K8</accession>
<dbReference type="AlphaFoldDB" id="A0A1J3D8K8"/>
<dbReference type="InterPro" id="IPR032861">
    <property type="entry name" value="TAXi_N"/>
</dbReference>
<evidence type="ECO:0000256" key="2">
    <source>
        <dbReference type="ARBA" id="ARBA00022670"/>
    </source>
</evidence>
<dbReference type="PANTHER" id="PTHR13683">
    <property type="entry name" value="ASPARTYL PROTEASES"/>
    <property type="match status" value="1"/>
</dbReference>
<keyword evidence="2" id="KW-0645">Protease</keyword>
<keyword evidence="5" id="KW-0325">Glycoprotein</keyword>
<dbReference type="SUPFAM" id="SSF50630">
    <property type="entry name" value="Acid proteases"/>
    <property type="match status" value="1"/>
</dbReference>
<dbReference type="PANTHER" id="PTHR13683:SF634">
    <property type="entry name" value="ASPARTIC PROTEINASE 39"/>
    <property type="match status" value="1"/>
</dbReference>
<dbReference type="EMBL" id="GEVI01019332">
    <property type="protein sequence ID" value="JAU12988.1"/>
    <property type="molecule type" value="Transcribed_RNA"/>
</dbReference>
<comment type="similarity">
    <text evidence="1">Belongs to the peptidase A1 family.</text>
</comment>
<dbReference type="InterPro" id="IPR032799">
    <property type="entry name" value="TAXi_C"/>
</dbReference>
<dbReference type="Pfam" id="PF14541">
    <property type="entry name" value="TAXi_C"/>
    <property type="match status" value="1"/>
</dbReference>
<evidence type="ECO:0000256" key="4">
    <source>
        <dbReference type="ARBA" id="ARBA00022801"/>
    </source>
</evidence>
<sequence>MELRRKLCVAVAVFVVVIELVSCNFVFNVQNKFAGKKKKLAHFKSHDTRRHSRMLAAVDLPLGGDSRVDSVGLYFTKIKIGSPPKEYHVQVDTGSDILWINCSPCPKCPSRTNLGFRLSLYDAKASSTSKKVGCEDDFCSIISNSDTCQPDIGCTYHIVYADESTSDGNFIRDKLTLEQVTGDLKTGPLGQEVVFGCGSDQSGQLGKSDSAVDGVMGFGQSNTSVLSQLAATGDAKRVFSHCLDNVKGGGIFAVGAVDSPKVKTTPMVPNQMHYNVMLMEMDVDGAPLDLPPSIVRKGGTIVDSGTTLAYLPQALYDSLIETITARKPVKLHIVEETFQCFSFTKDIDQAFPPVNFHFEDSLKLTVYPHDYLFSLEEDMYCFGWQAGGMTTEDRSEVILLGDMVLSNKLVVYDLENEVIGWTDHNCSSSIKVKDGSGGVYSVGADNLSSAPPLLMMGKILTVLSTLIIVAFTSLA</sequence>
<dbReference type="InterPro" id="IPR001461">
    <property type="entry name" value="Aspartic_peptidase_A1"/>
</dbReference>
<dbReference type="InterPro" id="IPR033121">
    <property type="entry name" value="PEPTIDASE_A1"/>
</dbReference>
<dbReference type="PROSITE" id="PS51767">
    <property type="entry name" value="PEPTIDASE_A1"/>
    <property type="match status" value="1"/>
</dbReference>
<keyword evidence="4" id="KW-0378">Hydrolase</keyword>
<feature type="domain" description="Peptidase A1" evidence="7">
    <location>
        <begin position="74"/>
        <end position="422"/>
    </location>
</feature>
<evidence type="ECO:0000259" key="7">
    <source>
        <dbReference type="PROSITE" id="PS51767"/>
    </source>
</evidence>
<dbReference type="CDD" id="cd05476">
    <property type="entry name" value="pepsin_A_like_plant"/>
    <property type="match status" value="1"/>
</dbReference>
<evidence type="ECO:0000256" key="6">
    <source>
        <dbReference type="PIRSR" id="PIRSR601461-1"/>
    </source>
</evidence>